<dbReference type="Gene3D" id="1.20.5.320">
    <property type="entry name" value="6-Phosphogluconate Dehydrogenase, domain 3"/>
    <property type="match status" value="1"/>
</dbReference>
<organism evidence="1 2">
    <name type="scientific">Flavobacterium tagetis</name>
    <dbReference type="NCBI Taxonomy" id="2801336"/>
    <lineage>
        <taxon>Bacteria</taxon>
        <taxon>Pseudomonadati</taxon>
        <taxon>Bacteroidota</taxon>
        <taxon>Flavobacteriia</taxon>
        <taxon>Flavobacteriales</taxon>
        <taxon>Flavobacteriaceae</taxon>
        <taxon>Flavobacterium</taxon>
    </lineage>
</organism>
<dbReference type="EMBL" id="JAERSF010000003">
    <property type="protein sequence ID" value="MBL0738540.1"/>
    <property type="molecule type" value="Genomic_DNA"/>
</dbReference>
<dbReference type="PANTHER" id="PTHR24637">
    <property type="entry name" value="COLLAGEN"/>
    <property type="match status" value="1"/>
</dbReference>
<dbReference type="Proteomes" id="UP000603728">
    <property type="component" value="Unassembled WGS sequence"/>
</dbReference>
<comment type="caution">
    <text evidence="1">The sequence shown here is derived from an EMBL/GenBank/DDBJ whole genome shotgun (WGS) entry which is preliminary data.</text>
</comment>
<name>A0ABS1KGL0_9FLAO</name>
<evidence type="ECO:0008006" key="3">
    <source>
        <dbReference type="Google" id="ProtNLM"/>
    </source>
</evidence>
<dbReference type="RefSeq" id="WP_202004584.1">
    <property type="nucleotide sequence ID" value="NZ_JAERSF010000003.1"/>
</dbReference>
<sequence length="806" mass="84054">MKNKLLPLIFVLGCYSAYSQVGIGKLNPNPSAQLEVFADDKGMLIPRVKLTGTTDATTIVKGNVESLLVFNTESISDVVPGYYYWYNNKWNRFTVSGESAGIISGQGVPGNKGEAGYPGDSVAMYIDSETGKVYIRDPKDPDKWIPLTSKNGIDGIPGVDGAPGTDGAITTLDAIVKDPEGNIYAYVGEDKTVAGRDAEWASKSPNWVKINGLDGRDGKDGVIGGKGAPGAKGEAGYPGDNVAMYIDNETGTVYVRDPKDPDKWIPLTGKNGIDGIPGVDGAPGTAGSITTLDAIVKDPNGDIYAYVGEDKTVAGRDAEWASKSPNWVKINGLNGKDGITGANGEPGAAGSITTLDAIVKSPSGDIYAYVGTDKTVAGRDAEWAAKSPNWVKINGMNGADGIAGATGAPGTAGSITTLDAIVKDPNGDIYAYVGTDKTVAGRDAEWAAKSPNWVKINGMNGADGIAGATGAPGTAGSITTLDAIVKDPNGIIYAYVGTDKTVAGRDAEWAAKSPNWVPLNGKNGIDGKNGISGGNGAPGTAGAPAIDDTVQMYIDYSTGTVYVRDPQDNTKWVPANKETLTSLVFDEASNKLTYTNENSVANVIDLGEAIAAGETKTTLSHNATTNKLTYVGEGETDIINLADITTTTPDTVLEVTGTGATFKAATVNIVPSAVVGDVLTTSETGVVAWKAPVKTNVMAIKVIADDYTLTDDDYTIIADGLTKNITINLPDPTVNKGRMLVINQFDSVKEDGITPLVVNFNYNLKYSGKASYSYLTASMFAGVTSGSLKVTLQSDGVNWYVITYTM</sequence>
<keyword evidence="2" id="KW-1185">Reference proteome</keyword>
<reference evidence="1 2" key="1">
    <citation type="submission" date="2021-01" db="EMBL/GenBank/DDBJ databases">
        <title>Genome seq and assembly of Flavobacterium sp. GN10.</title>
        <authorList>
            <person name="Chhetri G."/>
        </authorList>
    </citation>
    <scope>NUCLEOTIDE SEQUENCE [LARGE SCALE GENOMIC DNA]</scope>
    <source>
        <strain evidence="1 2">GN10</strain>
    </source>
</reference>
<accession>A0ABS1KGL0</accession>
<gene>
    <name evidence="1" type="ORF">JI750_16715</name>
</gene>
<evidence type="ECO:0000313" key="1">
    <source>
        <dbReference type="EMBL" id="MBL0738540.1"/>
    </source>
</evidence>
<evidence type="ECO:0000313" key="2">
    <source>
        <dbReference type="Proteomes" id="UP000603728"/>
    </source>
</evidence>
<protein>
    <recommendedName>
        <fullName evidence="3">Collagen triple helix repeat-containing protein</fullName>
    </recommendedName>
</protein>
<proteinExistence type="predicted"/>